<name>L2F9U0_9GAMM</name>
<dbReference type="Proteomes" id="UP000023795">
    <property type="component" value="Unassembled WGS sequence"/>
</dbReference>
<comment type="caution">
    <text evidence="4">The sequence shown here is derived from an EMBL/GenBank/DDBJ whole genome shotgun (WGS) entry which is preliminary data.</text>
</comment>
<gene>
    <name evidence="4" type="ORF">MOMA_04595</name>
</gene>
<dbReference type="OrthoDB" id="9793251at2"/>
<evidence type="ECO:0000256" key="1">
    <source>
        <dbReference type="SAM" id="MobiDB-lite"/>
    </source>
</evidence>
<evidence type="ECO:0000313" key="5">
    <source>
        <dbReference type="Proteomes" id="UP000023795"/>
    </source>
</evidence>
<dbReference type="InterPro" id="IPR011460">
    <property type="entry name" value="Lcl_C"/>
</dbReference>
<dbReference type="STRING" id="1230338.MOMA_04595"/>
<organism evidence="4 5">
    <name type="scientific">Moraxella macacae 0408225</name>
    <dbReference type="NCBI Taxonomy" id="1230338"/>
    <lineage>
        <taxon>Bacteria</taxon>
        <taxon>Pseudomonadati</taxon>
        <taxon>Pseudomonadota</taxon>
        <taxon>Gammaproteobacteria</taxon>
        <taxon>Moraxellales</taxon>
        <taxon>Moraxellaceae</taxon>
        <taxon>Moraxella</taxon>
    </lineage>
</organism>
<keyword evidence="5" id="KW-1185">Reference proteome</keyword>
<feature type="compositionally biased region" description="Pro residues" evidence="1">
    <location>
        <begin position="44"/>
        <end position="57"/>
    </location>
</feature>
<evidence type="ECO:0000313" key="4">
    <source>
        <dbReference type="EMBL" id="ELA09655.1"/>
    </source>
</evidence>
<proteinExistence type="predicted"/>
<evidence type="ECO:0000259" key="3">
    <source>
        <dbReference type="Pfam" id="PF07603"/>
    </source>
</evidence>
<dbReference type="PATRIC" id="fig|1230338.3.peg.998"/>
<feature type="signal peptide" evidence="2">
    <location>
        <begin position="1"/>
        <end position="22"/>
    </location>
</feature>
<accession>L2F9U0</accession>
<feature type="domain" description="Lcl C-terminal" evidence="3">
    <location>
        <begin position="120"/>
        <end position="271"/>
    </location>
</feature>
<protein>
    <recommendedName>
        <fullName evidence="3">Lcl C-terminal domain-containing protein</fullName>
    </recommendedName>
</protein>
<dbReference type="RefSeq" id="WP_009767473.1">
    <property type="nucleotide sequence ID" value="NZ_ANIN01000001.1"/>
</dbReference>
<feature type="region of interest" description="Disordered" evidence="1">
    <location>
        <begin position="27"/>
        <end position="57"/>
    </location>
</feature>
<dbReference type="Pfam" id="PF07603">
    <property type="entry name" value="Lcl_C"/>
    <property type="match status" value="1"/>
</dbReference>
<dbReference type="AlphaFoldDB" id="L2F9U0"/>
<sequence>MRKLTFVSKISAITVGVLLLSACGGSSDSTSSGDSHNPGTVQPKPQPQPTPPKPTPPAIVQPAKATTLAATGITTCGNDLLNGLPCDKLSADFKGLQQDGEVKAGTAMSYKVLNQNGHECVQDLATGLIWEQKTHDNGMHDFKHTYTWYSDDKKINGGVVGTKNGGTCSDKGKCDTKAFIDTLNEQKYCGYSDWRLPDIGELQSLADYSKTPGLNSVFTHSTDKIDAAYWSSTLQSDEEDTENKYVYAFDFAKLSYSDRSKQSKQAVRAVRSN</sequence>
<feature type="chain" id="PRO_5003957984" description="Lcl C-terminal domain-containing protein" evidence="2">
    <location>
        <begin position="23"/>
        <end position="273"/>
    </location>
</feature>
<evidence type="ECO:0000256" key="2">
    <source>
        <dbReference type="SAM" id="SignalP"/>
    </source>
</evidence>
<dbReference type="PROSITE" id="PS51257">
    <property type="entry name" value="PROKAR_LIPOPROTEIN"/>
    <property type="match status" value="1"/>
</dbReference>
<dbReference type="EMBL" id="ANIN01000001">
    <property type="protein sequence ID" value="ELA09655.1"/>
    <property type="molecule type" value="Genomic_DNA"/>
</dbReference>
<reference evidence="4 5" key="1">
    <citation type="journal article" date="2013" name="Genome Announc.">
        <title>Genome Sequence of Moraxella macacae 0408225, a Novel Bacterial Species Isolated from a Cynomolgus Macaque with Epistaxis.</title>
        <authorList>
            <person name="Ladner J.T."/>
            <person name="Whitehouse C.A."/>
            <person name="Koroleva G.I."/>
            <person name="Palacios G.F."/>
        </authorList>
    </citation>
    <scope>NUCLEOTIDE SEQUENCE [LARGE SCALE GENOMIC DNA]</scope>
    <source>
        <strain evidence="4 5">0408225</strain>
    </source>
</reference>
<dbReference type="eggNOG" id="COG5276">
    <property type="taxonomic scope" value="Bacteria"/>
</dbReference>
<keyword evidence="2" id="KW-0732">Signal</keyword>